<comment type="similarity">
    <text evidence="1">Belongs to the bacterial solute-binding protein ModA family.</text>
</comment>
<dbReference type="Gene3D" id="3.40.190.10">
    <property type="entry name" value="Periplasmic binding protein-like II"/>
    <property type="match status" value="2"/>
</dbReference>
<dbReference type="RefSeq" id="WP_377211156.1">
    <property type="nucleotide sequence ID" value="NZ_JBHTJV010000002.1"/>
</dbReference>
<evidence type="ECO:0000256" key="2">
    <source>
        <dbReference type="ARBA" id="ARBA00022723"/>
    </source>
</evidence>
<dbReference type="EMBL" id="JBHTJV010000002">
    <property type="protein sequence ID" value="MFD0915309.1"/>
    <property type="molecule type" value="Genomic_DNA"/>
</dbReference>
<accession>A0ABW3FA17</accession>
<feature type="signal peptide" evidence="4">
    <location>
        <begin position="1"/>
        <end position="19"/>
    </location>
</feature>
<reference evidence="6" key="1">
    <citation type="journal article" date="2019" name="Int. J. Syst. Evol. Microbiol.">
        <title>The Global Catalogue of Microorganisms (GCM) 10K type strain sequencing project: providing services to taxonomists for standard genome sequencing and annotation.</title>
        <authorList>
            <consortium name="The Broad Institute Genomics Platform"/>
            <consortium name="The Broad Institute Genome Sequencing Center for Infectious Disease"/>
            <person name="Wu L."/>
            <person name="Ma J."/>
        </authorList>
    </citation>
    <scope>NUCLEOTIDE SEQUENCE [LARGE SCALE GENOMIC DNA]</scope>
    <source>
        <strain evidence="6">CCUG 60023</strain>
    </source>
</reference>
<organism evidence="5 6">
    <name type="scientific">Pseudahrensia aquimaris</name>
    <dbReference type="NCBI Taxonomy" id="744461"/>
    <lineage>
        <taxon>Bacteria</taxon>
        <taxon>Pseudomonadati</taxon>
        <taxon>Pseudomonadota</taxon>
        <taxon>Alphaproteobacteria</taxon>
        <taxon>Hyphomicrobiales</taxon>
        <taxon>Ahrensiaceae</taxon>
        <taxon>Pseudahrensia</taxon>
    </lineage>
</organism>
<name>A0ABW3FA17_9HYPH</name>
<sequence>MPRLIFILLVFLSAASAQASDRILVFAASSLTDVMKDLAKAFEQESSVAVTLSFAGTGQLARQIEAGAPADLVVTADEEWMNWLAQRQLVNVTSVLPIAGNRLIVAVRGETENWANVPALLTRSRFAMAEPESVPAGRYAREALMSLGLWNKAKSNAVFGENVRLALRRLELGEVEAAIVYASDLNLAKNVREAMAFRPELHSPIQYKAGLVARNERADGAAAFLRFVKSPKAGKVFRDAGFIPLEAQ</sequence>
<dbReference type="PANTHER" id="PTHR30632:SF0">
    <property type="entry name" value="SULFATE-BINDING PROTEIN"/>
    <property type="match status" value="1"/>
</dbReference>
<dbReference type="PIRSF" id="PIRSF004846">
    <property type="entry name" value="ModA"/>
    <property type="match status" value="1"/>
</dbReference>
<keyword evidence="2" id="KW-0479">Metal-binding</keyword>
<evidence type="ECO:0000256" key="1">
    <source>
        <dbReference type="ARBA" id="ARBA00009175"/>
    </source>
</evidence>
<feature type="chain" id="PRO_5046597083" evidence="4">
    <location>
        <begin position="20"/>
        <end position="248"/>
    </location>
</feature>
<keyword evidence="3 4" id="KW-0732">Signal</keyword>
<evidence type="ECO:0000313" key="6">
    <source>
        <dbReference type="Proteomes" id="UP001597101"/>
    </source>
</evidence>
<dbReference type="SUPFAM" id="SSF53850">
    <property type="entry name" value="Periplasmic binding protein-like II"/>
    <property type="match status" value="1"/>
</dbReference>
<proteinExistence type="inferred from homology"/>
<dbReference type="Proteomes" id="UP001597101">
    <property type="component" value="Unassembled WGS sequence"/>
</dbReference>
<comment type="caution">
    <text evidence="5">The sequence shown here is derived from an EMBL/GenBank/DDBJ whole genome shotgun (WGS) entry which is preliminary data.</text>
</comment>
<dbReference type="InterPro" id="IPR050682">
    <property type="entry name" value="ModA/WtpA"/>
</dbReference>
<dbReference type="NCBIfam" id="TIGR01256">
    <property type="entry name" value="modA"/>
    <property type="match status" value="1"/>
</dbReference>
<dbReference type="InterPro" id="IPR005950">
    <property type="entry name" value="ModA"/>
</dbReference>
<gene>
    <name evidence="5" type="primary">modA</name>
    <name evidence="5" type="ORF">ACFQ14_02705</name>
</gene>
<protein>
    <submittedName>
        <fullName evidence="5">Molybdate ABC transporter substrate-binding protein</fullName>
    </submittedName>
</protein>
<evidence type="ECO:0000313" key="5">
    <source>
        <dbReference type="EMBL" id="MFD0915309.1"/>
    </source>
</evidence>
<evidence type="ECO:0000256" key="3">
    <source>
        <dbReference type="ARBA" id="ARBA00022729"/>
    </source>
</evidence>
<evidence type="ECO:0000256" key="4">
    <source>
        <dbReference type="SAM" id="SignalP"/>
    </source>
</evidence>
<keyword evidence="6" id="KW-1185">Reference proteome</keyword>
<dbReference type="PANTHER" id="PTHR30632">
    <property type="entry name" value="MOLYBDATE-BINDING PERIPLASMIC PROTEIN"/>
    <property type="match status" value="1"/>
</dbReference>
<dbReference type="Pfam" id="PF13531">
    <property type="entry name" value="SBP_bac_11"/>
    <property type="match status" value="1"/>
</dbReference>